<feature type="signal peptide" evidence="14">
    <location>
        <begin position="1"/>
        <end position="19"/>
    </location>
</feature>
<comment type="subcellular location">
    <subcellularLocation>
        <location evidence="1">Secreted</location>
        <location evidence="1">Extracellular space</location>
        <location evidence="1">Extracellular matrix</location>
        <location evidence="1">Basement membrane</location>
    </subcellularLocation>
</comment>
<dbReference type="SUPFAM" id="SSF57424">
    <property type="entry name" value="LDL receptor-like module"/>
    <property type="match status" value="2"/>
</dbReference>
<dbReference type="InterPro" id="IPR050440">
    <property type="entry name" value="Laminin/Netrin_ECM"/>
</dbReference>
<keyword evidence="6" id="KW-0084">Basement membrane</keyword>
<dbReference type="GO" id="GO:0007155">
    <property type="term" value="P:cell adhesion"/>
    <property type="evidence" value="ECO:0007669"/>
    <property type="project" value="UniProtKB-KW"/>
</dbReference>
<feature type="domain" description="Laminin EGF-like" evidence="15">
    <location>
        <begin position="206"/>
        <end position="253"/>
    </location>
</feature>
<reference evidence="16" key="1">
    <citation type="submission" date="2022-01" db="EMBL/GenBank/DDBJ databases">
        <authorList>
            <person name="Braso-Vives M."/>
        </authorList>
    </citation>
    <scope>NUCLEOTIDE SEQUENCE</scope>
</reference>
<dbReference type="InterPro" id="IPR002049">
    <property type="entry name" value="LE_dom"/>
</dbReference>
<name>A0A8J9ZHX9_BRALA</name>
<organism evidence="16 17">
    <name type="scientific">Branchiostoma lanceolatum</name>
    <name type="common">Common lancelet</name>
    <name type="synonym">Amphioxus lanceolatum</name>
    <dbReference type="NCBI Taxonomy" id="7740"/>
    <lineage>
        <taxon>Eukaryota</taxon>
        <taxon>Metazoa</taxon>
        <taxon>Chordata</taxon>
        <taxon>Cephalochordata</taxon>
        <taxon>Leptocardii</taxon>
        <taxon>Amphioxiformes</taxon>
        <taxon>Branchiostomatidae</taxon>
        <taxon>Branchiostoma</taxon>
    </lineage>
</organism>
<dbReference type="OrthoDB" id="8545473at2759"/>
<feature type="domain" description="Laminin EGF-like" evidence="15">
    <location>
        <begin position="310"/>
        <end position="357"/>
    </location>
</feature>
<evidence type="ECO:0000256" key="1">
    <source>
        <dbReference type="ARBA" id="ARBA00004302"/>
    </source>
</evidence>
<keyword evidence="7" id="KW-0130">Cell adhesion</keyword>
<evidence type="ECO:0000256" key="4">
    <source>
        <dbReference type="ARBA" id="ARBA00022729"/>
    </source>
</evidence>
<dbReference type="FunFam" id="2.10.25.10:FF:000065">
    <property type="entry name" value="Laminin subunit beta 1"/>
    <property type="match status" value="2"/>
</dbReference>
<dbReference type="PROSITE" id="PS50027">
    <property type="entry name" value="EGF_LAM_2"/>
    <property type="match status" value="6"/>
</dbReference>
<dbReference type="CDD" id="cd00055">
    <property type="entry name" value="EGF_Lam"/>
    <property type="match status" value="5"/>
</dbReference>
<evidence type="ECO:0000256" key="14">
    <source>
        <dbReference type="SAM" id="SignalP"/>
    </source>
</evidence>
<evidence type="ECO:0000256" key="7">
    <source>
        <dbReference type="ARBA" id="ARBA00022889"/>
    </source>
</evidence>
<dbReference type="AlphaFoldDB" id="A0A8J9ZHX9"/>
<keyword evidence="2" id="KW-0964">Secreted</keyword>
<comment type="caution">
    <text evidence="13">Lacks conserved residue(s) required for the propagation of feature annotation.</text>
</comment>
<dbReference type="PANTHER" id="PTHR10574">
    <property type="entry name" value="NETRIN/LAMININ-RELATED"/>
    <property type="match status" value="1"/>
</dbReference>
<dbReference type="PROSITE" id="PS01248">
    <property type="entry name" value="EGF_LAM_1"/>
    <property type="match status" value="4"/>
</dbReference>
<evidence type="ECO:0000256" key="6">
    <source>
        <dbReference type="ARBA" id="ARBA00022869"/>
    </source>
</evidence>
<dbReference type="SMART" id="SM00180">
    <property type="entry name" value="EGF_Lam"/>
    <property type="match status" value="9"/>
</dbReference>
<keyword evidence="3" id="KW-0272">Extracellular matrix</keyword>
<dbReference type="FunFam" id="4.10.400.10:FF:000313">
    <property type="entry name" value="Uncharacterized protein"/>
    <property type="match status" value="1"/>
</dbReference>
<dbReference type="Pfam" id="PF00053">
    <property type="entry name" value="EGF_laminin"/>
    <property type="match status" value="1"/>
</dbReference>
<feature type="disulfide bond" evidence="13">
    <location>
        <begin position="433"/>
        <end position="442"/>
    </location>
</feature>
<evidence type="ECO:0000256" key="2">
    <source>
        <dbReference type="ARBA" id="ARBA00022525"/>
    </source>
</evidence>
<dbReference type="CDD" id="cd00112">
    <property type="entry name" value="LDLa"/>
    <property type="match status" value="2"/>
</dbReference>
<dbReference type="Proteomes" id="UP000838412">
    <property type="component" value="Chromosome 2"/>
</dbReference>
<dbReference type="Gene3D" id="4.10.400.10">
    <property type="entry name" value="Low-density Lipoprotein Receptor"/>
    <property type="match status" value="2"/>
</dbReference>
<keyword evidence="17" id="KW-1185">Reference proteome</keyword>
<evidence type="ECO:0000256" key="12">
    <source>
        <dbReference type="PROSITE-ProRule" id="PRU00124"/>
    </source>
</evidence>
<keyword evidence="5" id="KW-0677">Repeat</keyword>
<dbReference type="GO" id="GO:0009887">
    <property type="term" value="P:animal organ morphogenesis"/>
    <property type="evidence" value="ECO:0007669"/>
    <property type="project" value="TreeGrafter"/>
</dbReference>
<evidence type="ECO:0000256" key="11">
    <source>
        <dbReference type="ARBA" id="ARBA00023292"/>
    </source>
</evidence>
<dbReference type="InterPro" id="IPR000742">
    <property type="entry name" value="EGF"/>
</dbReference>
<feature type="domain" description="Laminin EGF-like" evidence="15">
    <location>
        <begin position="467"/>
        <end position="514"/>
    </location>
</feature>
<dbReference type="Pfam" id="PF24973">
    <property type="entry name" value="EGF_LMN_ATRN"/>
    <property type="match status" value="8"/>
</dbReference>
<dbReference type="SUPFAM" id="SSF57196">
    <property type="entry name" value="EGF/Laminin"/>
    <property type="match status" value="8"/>
</dbReference>
<keyword evidence="4 14" id="KW-0732">Signal</keyword>
<feature type="disulfide bond" evidence="13">
    <location>
        <begin position="484"/>
        <end position="493"/>
    </location>
</feature>
<protein>
    <submittedName>
        <fullName evidence="16">LAMA1 protein</fullName>
    </submittedName>
</protein>
<dbReference type="PANTHER" id="PTHR10574:SF444">
    <property type="entry name" value="BASEMENT MEMBRANE-SPECIFIC HEPARAN SULFATE PROTEOGLYCAN CORE PROTEIN"/>
    <property type="match status" value="1"/>
</dbReference>
<keyword evidence="9 13" id="KW-1015">Disulfide bond</keyword>
<evidence type="ECO:0000256" key="5">
    <source>
        <dbReference type="ARBA" id="ARBA00022737"/>
    </source>
</evidence>
<dbReference type="Pfam" id="PF00057">
    <property type="entry name" value="Ldl_recept_a"/>
    <property type="match status" value="2"/>
</dbReference>
<feature type="disulfide bond" evidence="12">
    <location>
        <begin position="69"/>
        <end position="87"/>
    </location>
</feature>
<feature type="domain" description="Laminin EGF-like" evidence="15">
    <location>
        <begin position="149"/>
        <end position="197"/>
    </location>
</feature>
<accession>A0A8J9ZHX9</accession>
<evidence type="ECO:0000256" key="13">
    <source>
        <dbReference type="PROSITE-ProRule" id="PRU00460"/>
    </source>
</evidence>
<dbReference type="SMART" id="SM00181">
    <property type="entry name" value="EGF"/>
    <property type="match status" value="8"/>
</dbReference>
<dbReference type="SMART" id="SM00192">
    <property type="entry name" value="LDLa"/>
    <property type="match status" value="2"/>
</dbReference>
<dbReference type="GO" id="GO:0005604">
    <property type="term" value="C:basement membrane"/>
    <property type="evidence" value="ECO:0007669"/>
    <property type="project" value="UniProtKB-SubCell"/>
</dbReference>
<feature type="chain" id="PRO_5035473487" evidence="14">
    <location>
        <begin position="20"/>
        <end position="583"/>
    </location>
</feature>
<feature type="disulfide bond" evidence="13">
    <location>
        <begin position="225"/>
        <end position="234"/>
    </location>
</feature>
<dbReference type="FunFam" id="2.10.25.10:FF:000188">
    <property type="entry name" value="Laminin subunit gamma 2"/>
    <property type="match status" value="3"/>
</dbReference>
<evidence type="ECO:0000256" key="3">
    <source>
        <dbReference type="ARBA" id="ARBA00022530"/>
    </source>
</evidence>
<keyword evidence="10" id="KW-0325">Glycoprotein</keyword>
<keyword evidence="11 13" id="KW-0424">Laminin EGF-like domain</keyword>
<sequence>MTPLLVVLSLACLSAQVAAQPCDPATEFECASGGCIGKARRCNGIFECLDFSDEDYCPVAKCRPGEFQCATGDCVNGALRCNGSPDCSDKSDESGCVKILCNGHSFIYNVVTRTCLSCQHNTQGRYCDTCKPGFYGNAKVGTKDDCQQCSCNGHSTKCDVTGKCLNCGHNTEGEKCEKCRPGFRGDATKGTAKDCQPSSTGPTKTCNTCNGHSTTCDATGKCVNCKDNTEGTKCEKCVKGFWSDPTGGKSCLPCACNNHADDCKKANGECIGCKHNTQGFFCNQCLPGFMGTATTGKADSCKAASCPVLCNKHSTTCTLATGKCTNCQHNTMGDRCEKCKPGFTGNPTTGSATACTAGATTNCAALCYGHSTTCNVAAQTCSNCQDNTEGTRCQTCKIGYTGDATKGPCKSCMDNCNKHSPTCDKTTGVCANCMHQTTGSKCEKCKAGYIGDPTKGTATDCKPTAGCKCNGHTTNCPQGVCTNCQHHTTGVYCEKCDTGYYGIATGGTPNDCKKCTCPPRSTTCIQLPNKTLQCMGCIAGYAGALCDQCDPINGYVPAGGGPRASGGCCVKRGVTSCPVTVAG</sequence>
<evidence type="ECO:0000313" key="16">
    <source>
        <dbReference type="EMBL" id="CAH1253953.1"/>
    </source>
</evidence>
<feature type="disulfide bond" evidence="12">
    <location>
        <begin position="62"/>
        <end position="74"/>
    </location>
</feature>
<dbReference type="PROSITE" id="PS01209">
    <property type="entry name" value="LDLRA_1"/>
    <property type="match status" value="1"/>
</dbReference>
<proteinExistence type="predicted"/>
<dbReference type="Gene3D" id="2.10.25.10">
    <property type="entry name" value="Laminin"/>
    <property type="match status" value="8"/>
</dbReference>
<feature type="disulfide bond" evidence="13">
    <location>
        <begin position="167"/>
        <end position="176"/>
    </location>
</feature>
<feature type="disulfide bond" evidence="13">
    <location>
        <begin position="273"/>
        <end position="282"/>
    </location>
</feature>
<evidence type="ECO:0000256" key="10">
    <source>
        <dbReference type="ARBA" id="ARBA00023180"/>
    </source>
</evidence>
<dbReference type="InterPro" id="IPR023415">
    <property type="entry name" value="LDLR_class-A_CS"/>
</dbReference>
<dbReference type="FunFam" id="2.10.25.10:FF:000706">
    <property type="entry name" value="Heparan sulfate proteoglycan 2"/>
    <property type="match status" value="1"/>
</dbReference>
<feature type="disulfide bond" evidence="12">
    <location>
        <begin position="42"/>
        <end position="57"/>
    </location>
</feature>
<evidence type="ECO:0000259" key="15">
    <source>
        <dbReference type="PROSITE" id="PS50027"/>
    </source>
</evidence>
<evidence type="ECO:0000256" key="8">
    <source>
        <dbReference type="ARBA" id="ARBA00023054"/>
    </source>
</evidence>
<feature type="disulfide bond" evidence="13">
    <location>
        <begin position="327"/>
        <end position="336"/>
    </location>
</feature>
<dbReference type="InterPro" id="IPR036055">
    <property type="entry name" value="LDL_receptor-like_sf"/>
</dbReference>
<dbReference type="PROSITE" id="PS00316">
    <property type="entry name" value="THAUMATIN_1"/>
    <property type="match status" value="1"/>
</dbReference>
<dbReference type="InterPro" id="IPR002172">
    <property type="entry name" value="LDrepeatLR_classA_rpt"/>
</dbReference>
<dbReference type="GO" id="GO:0009888">
    <property type="term" value="P:tissue development"/>
    <property type="evidence" value="ECO:0007669"/>
    <property type="project" value="TreeGrafter"/>
</dbReference>
<keyword evidence="8" id="KW-0175">Coiled coil</keyword>
<evidence type="ECO:0000313" key="17">
    <source>
        <dbReference type="Proteomes" id="UP000838412"/>
    </source>
</evidence>
<gene>
    <name evidence="16" type="primary">LAMA1</name>
    <name evidence="16" type="ORF">BLAG_LOCUS13543</name>
</gene>
<dbReference type="InterPro" id="IPR056863">
    <property type="entry name" value="LMN_ATRN_NET-like_EGF"/>
</dbReference>
<feature type="domain" description="Laminin EGF-like" evidence="15">
    <location>
        <begin position="254"/>
        <end position="303"/>
    </location>
</feature>
<dbReference type="PRINTS" id="PR00261">
    <property type="entry name" value="LDLRECEPTOR"/>
</dbReference>
<feature type="disulfide bond" evidence="13">
    <location>
        <begin position="237"/>
        <end position="251"/>
    </location>
</feature>
<feature type="disulfide bond" evidence="12">
    <location>
        <begin position="81"/>
        <end position="96"/>
    </location>
</feature>
<dbReference type="PROSITE" id="PS50068">
    <property type="entry name" value="LDLRA_2"/>
    <property type="match status" value="2"/>
</dbReference>
<dbReference type="EMBL" id="OV696687">
    <property type="protein sequence ID" value="CAH1253953.1"/>
    <property type="molecule type" value="Genomic_DNA"/>
</dbReference>
<evidence type="ECO:0000256" key="9">
    <source>
        <dbReference type="ARBA" id="ARBA00023157"/>
    </source>
</evidence>
<dbReference type="InterPro" id="IPR017949">
    <property type="entry name" value="Thaumatin_CS"/>
</dbReference>
<feature type="domain" description="Laminin EGF-like" evidence="15">
    <location>
        <begin position="415"/>
        <end position="463"/>
    </location>
</feature>
<feature type="disulfide bond" evidence="12">
    <location>
        <begin position="30"/>
        <end position="48"/>
    </location>
</feature>